<evidence type="ECO:0000259" key="7">
    <source>
        <dbReference type="PROSITE" id="PS51194"/>
    </source>
</evidence>
<dbReference type="Pfam" id="PF00271">
    <property type="entry name" value="Helicase_C"/>
    <property type="match status" value="1"/>
</dbReference>
<keyword evidence="4" id="KW-0067">ATP-binding</keyword>
<feature type="region of interest" description="Disordered" evidence="5">
    <location>
        <begin position="757"/>
        <end position="777"/>
    </location>
</feature>
<reference evidence="8" key="1">
    <citation type="submission" date="2021-03" db="EMBL/GenBank/DDBJ databases">
        <authorList>
            <person name="So Y."/>
        </authorList>
    </citation>
    <scope>NUCLEOTIDE SEQUENCE</scope>
    <source>
        <strain evidence="8">SG15</strain>
    </source>
</reference>
<dbReference type="SMART" id="SM00490">
    <property type="entry name" value="HELICc"/>
    <property type="match status" value="1"/>
</dbReference>
<keyword evidence="2" id="KW-0378">Hydrolase</keyword>
<comment type="caution">
    <text evidence="8">The sequence shown here is derived from an EMBL/GenBank/DDBJ whole genome shotgun (WGS) entry which is preliminary data.</text>
</comment>
<evidence type="ECO:0000256" key="5">
    <source>
        <dbReference type="SAM" id="MobiDB-lite"/>
    </source>
</evidence>
<evidence type="ECO:0000256" key="4">
    <source>
        <dbReference type="ARBA" id="ARBA00022840"/>
    </source>
</evidence>
<evidence type="ECO:0000256" key="1">
    <source>
        <dbReference type="ARBA" id="ARBA00022741"/>
    </source>
</evidence>
<dbReference type="SUPFAM" id="SSF52540">
    <property type="entry name" value="P-loop containing nucleoside triphosphate hydrolases"/>
    <property type="match status" value="2"/>
</dbReference>
<evidence type="ECO:0000313" key="9">
    <source>
        <dbReference type="Proteomes" id="UP000677537"/>
    </source>
</evidence>
<dbReference type="InterPro" id="IPR041082">
    <property type="entry name" value="Suv3_C_1"/>
</dbReference>
<dbReference type="PROSITE" id="PS51192">
    <property type="entry name" value="HELICASE_ATP_BIND_1"/>
    <property type="match status" value="1"/>
</dbReference>
<dbReference type="PROSITE" id="PS51194">
    <property type="entry name" value="HELICASE_CTER"/>
    <property type="match status" value="1"/>
</dbReference>
<dbReference type="Gene3D" id="1.20.272.40">
    <property type="match status" value="1"/>
</dbReference>
<dbReference type="GO" id="GO:0016787">
    <property type="term" value="F:hydrolase activity"/>
    <property type="evidence" value="ECO:0007669"/>
    <property type="project" value="UniProtKB-KW"/>
</dbReference>
<proteinExistence type="predicted"/>
<dbReference type="EMBL" id="JAGIZA010000004">
    <property type="protein sequence ID" value="MBP0492667.1"/>
    <property type="molecule type" value="Genomic_DNA"/>
</dbReference>
<gene>
    <name evidence="8" type="ORF">J5Y10_07735</name>
</gene>
<dbReference type="AlphaFoldDB" id="A0A940N1S5"/>
<keyword evidence="9" id="KW-1185">Reference proteome</keyword>
<dbReference type="Gene3D" id="1.20.58.1080">
    <property type="match status" value="1"/>
</dbReference>
<evidence type="ECO:0000256" key="2">
    <source>
        <dbReference type="ARBA" id="ARBA00022801"/>
    </source>
</evidence>
<dbReference type="GO" id="GO:0004386">
    <property type="term" value="F:helicase activity"/>
    <property type="evidence" value="ECO:0007669"/>
    <property type="project" value="UniProtKB-KW"/>
</dbReference>
<dbReference type="CDD" id="cd18805">
    <property type="entry name" value="SF2_C_suv3"/>
    <property type="match status" value="1"/>
</dbReference>
<dbReference type="InterPro" id="IPR055206">
    <property type="entry name" value="DEXQc_SUV3"/>
</dbReference>
<evidence type="ECO:0000259" key="6">
    <source>
        <dbReference type="PROSITE" id="PS51192"/>
    </source>
</evidence>
<name>A0A940N1S5_9PROT</name>
<keyword evidence="3 8" id="KW-0347">Helicase</keyword>
<feature type="region of interest" description="Disordered" evidence="5">
    <location>
        <begin position="1"/>
        <end position="27"/>
    </location>
</feature>
<dbReference type="RefSeq" id="WP_209372415.1">
    <property type="nucleotide sequence ID" value="NZ_JAGIZA010000004.1"/>
</dbReference>
<dbReference type="InterPro" id="IPR001650">
    <property type="entry name" value="Helicase_C-like"/>
</dbReference>
<keyword evidence="1" id="KW-0547">Nucleotide-binding</keyword>
<dbReference type="InterPro" id="IPR027417">
    <property type="entry name" value="P-loop_NTPase"/>
</dbReference>
<dbReference type="InterPro" id="IPR022192">
    <property type="entry name" value="SUV3_C"/>
</dbReference>
<protein>
    <submittedName>
        <fullName evidence="8">RNA helicase</fullName>
    </submittedName>
</protein>
<feature type="domain" description="Helicase ATP-binding" evidence="6">
    <location>
        <begin position="279"/>
        <end position="423"/>
    </location>
</feature>
<feature type="compositionally biased region" description="Basic residues" evidence="5">
    <location>
        <begin position="767"/>
        <end position="777"/>
    </location>
</feature>
<dbReference type="InterPro" id="IPR014001">
    <property type="entry name" value="Helicase_ATP-bd"/>
</dbReference>
<dbReference type="GO" id="GO:0005524">
    <property type="term" value="F:ATP binding"/>
    <property type="evidence" value="ECO:0007669"/>
    <property type="project" value="UniProtKB-KW"/>
</dbReference>
<sequence length="777" mass="83599">MEPRHKNANAAADGAEVPMTDDAGPRGPIEIRRQAWRSRLMTLARQAEALPARLDDISVALSSITDPEAGDAGLLAALREAVLARLNGYGTPESALAEALLDLPRGSSGGATLEAVGQCAALVAEAFAMPAVQADSFIWRATDAERRRRGERRAAARMARETQAVEERRLKEWESSLVGAEAVPSLLGCTRYEADRWIRAGIIPVARRVTVRRGGRVMQEPEFDPAALEALQSQVQGWREAEQGRGPAQEEEAQPTRRISNAAVARIAGLDRYVGHFATARALNRKIIACLGPTNSGKTYFGLSRLAEAESGIALGPLRLLAHEYRDALEARGIPTSLSTGEERIPVPGSRHTAATVEMCPFQTPVDVAVIDEVQMLADPERGAAWTAAIMGVPARQVILLGAPDAAPMLRRIATLCNDPIEEIRLERMGPLVASPAPVPLAEIGRGDAVIAFSRREVFALRAELMRRGRSVAVVYGALGPTVRRAEARRFRDGEAEVLVATDAIGMGLNIGPLRRVVFSALTKYDGKEDRPLTVQEIKQIGGRAGRFGGSHAEGIVAVLAGGGDPRQIARALKAAPEPPADLRPPVAPDAEIVAAVAAEMGTESLFGTLRRIERAVLRRDDPNYRLGDLSTQLAIAAAIDGVRELSLLDRWTYAMCPVDERDEGISRLADWAVEHAIGGSVAPPKAGRLPPPDRASQDALQLAERVHRRLVAWRWMALRYPGTYRDLEGALAESGRLNEWIEAVLAASPSGRVRAVAGGGDIPARGRGRRRRGGPR</sequence>
<dbReference type="Pfam" id="PF22527">
    <property type="entry name" value="DEXQc_Suv3"/>
    <property type="match status" value="1"/>
</dbReference>
<dbReference type="InterPro" id="IPR050699">
    <property type="entry name" value="RNA-DNA_Helicase"/>
</dbReference>
<evidence type="ECO:0000256" key="3">
    <source>
        <dbReference type="ARBA" id="ARBA00022806"/>
    </source>
</evidence>
<dbReference type="Pfam" id="PF12513">
    <property type="entry name" value="SUV3_C"/>
    <property type="match status" value="1"/>
</dbReference>
<dbReference type="Gene3D" id="3.40.50.300">
    <property type="entry name" value="P-loop containing nucleotide triphosphate hydrolases"/>
    <property type="match status" value="2"/>
</dbReference>
<evidence type="ECO:0000313" key="8">
    <source>
        <dbReference type="EMBL" id="MBP0492667.1"/>
    </source>
</evidence>
<dbReference type="Proteomes" id="UP000677537">
    <property type="component" value="Unassembled WGS sequence"/>
</dbReference>
<organism evidence="8 9">
    <name type="scientific">Roseomonas indoligenes</name>
    <dbReference type="NCBI Taxonomy" id="2820811"/>
    <lineage>
        <taxon>Bacteria</taxon>
        <taxon>Pseudomonadati</taxon>
        <taxon>Pseudomonadota</taxon>
        <taxon>Alphaproteobacteria</taxon>
        <taxon>Acetobacterales</taxon>
        <taxon>Roseomonadaceae</taxon>
        <taxon>Roseomonas</taxon>
    </lineage>
</organism>
<dbReference type="PANTHER" id="PTHR12131">
    <property type="entry name" value="ATP-DEPENDENT RNA AND DNA HELICASE"/>
    <property type="match status" value="1"/>
</dbReference>
<dbReference type="Pfam" id="PF18147">
    <property type="entry name" value="Suv3_C_1"/>
    <property type="match status" value="1"/>
</dbReference>
<feature type="domain" description="Helicase C-terminal" evidence="7">
    <location>
        <begin position="436"/>
        <end position="601"/>
    </location>
</feature>
<dbReference type="PANTHER" id="PTHR12131:SF1">
    <property type="entry name" value="ATP-DEPENDENT RNA HELICASE SUPV3L1, MITOCHONDRIAL-RELATED"/>
    <property type="match status" value="1"/>
</dbReference>
<accession>A0A940N1S5</accession>